<protein>
    <submittedName>
        <fullName evidence="1">Cellulose synthase operon protein C</fullName>
    </submittedName>
</protein>
<dbReference type="SMART" id="SM00028">
    <property type="entry name" value="TPR"/>
    <property type="match status" value="2"/>
</dbReference>
<dbReference type="Pfam" id="PF14559">
    <property type="entry name" value="TPR_19"/>
    <property type="match status" value="1"/>
</dbReference>
<proteinExistence type="predicted"/>
<dbReference type="InterPro" id="IPR011990">
    <property type="entry name" value="TPR-like_helical_dom_sf"/>
</dbReference>
<dbReference type="KEGG" id="rtg:NCTC13098_00260"/>
<dbReference type="AlphaFoldDB" id="A0A3P8IP43"/>
<dbReference type="InterPro" id="IPR019734">
    <property type="entry name" value="TPR_rpt"/>
</dbReference>
<organism evidence="1 2">
    <name type="scientific">Raoultella terrigena</name>
    <name type="common">Klebsiella terrigena</name>
    <dbReference type="NCBI Taxonomy" id="577"/>
    <lineage>
        <taxon>Bacteria</taxon>
        <taxon>Pseudomonadati</taxon>
        <taxon>Pseudomonadota</taxon>
        <taxon>Gammaproteobacteria</taxon>
        <taxon>Enterobacterales</taxon>
        <taxon>Enterobacteriaceae</taxon>
        <taxon>Klebsiella/Raoultella group</taxon>
        <taxon>Raoultella</taxon>
    </lineage>
</organism>
<sequence>MLQTNPQDADALAGMGYIAQRSGDFQAASQYLTRAADLGGDDSAARRQQAADALFYGQLAQAQQAYKQGNISQALALSAPLAQQSGRKAPRQNCSAPTFCGITKICRRPSRRCVRCSTSSRKTARRGRASITFCASRIKRRRRRRCCARCRRACSKKLQPRVVTGMPGDSLRRQAQEQASSGNVSGAIALLRQGVSRYPDDAWMRLDLARLLQKSGNESEAASTMAAAWRPGASSTSLYAAALYASENGGWQQAQTLLGRIPAASQTGQMRDLHQRVNYNLQLVTAQNYLAQGNTVAASNTLRAMAATPPKSPADVGKLARLLAQSGDVTTAVSLVRNNISGGISGNAGDYADQVTVLNQAGLTREAQNLLTNPQLQASSTPTQLASIRNGYVINEADHLREQGNYAAAYDKLMGAMQSDPQNTDLMFAMARLYQSGKMNKEAGVVYDYLMTRDTPDQAARSGRLTLRSRPATAAERSSSPAACVRIIRRTACCCWRGSKRRRVIISRR</sequence>
<dbReference type="Proteomes" id="UP000274346">
    <property type="component" value="Chromosome"/>
</dbReference>
<accession>A0A3P8IP43</accession>
<gene>
    <name evidence="1" type="primary">acsC_2</name>
    <name evidence="1" type="ORF">NCTC13098_00260</name>
</gene>
<evidence type="ECO:0000313" key="1">
    <source>
        <dbReference type="EMBL" id="VDR23984.1"/>
    </source>
</evidence>
<dbReference type="SUPFAM" id="SSF48452">
    <property type="entry name" value="TPR-like"/>
    <property type="match status" value="2"/>
</dbReference>
<dbReference type="EMBL" id="LR131271">
    <property type="protein sequence ID" value="VDR23984.1"/>
    <property type="molecule type" value="Genomic_DNA"/>
</dbReference>
<reference evidence="1 2" key="1">
    <citation type="submission" date="2018-12" db="EMBL/GenBank/DDBJ databases">
        <authorList>
            <consortium name="Pathogen Informatics"/>
        </authorList>
    </citation>
    <scope>NUCLEOTIDE SEQUENCE [LARGE SCALE GENOMIC DNA]</scope>
    <source>
        <strain evidence="1 2">NCTC13098</strain>
    </source>
</reference>
<name>A0A3P8IP43_RAOTE</name>
<dbReference type="Gene3D" id="1.25.40.10">
    <property type="entry name" value="Tetratricopeptide repeat domain"/>
    <property type="match status" value="3"/>
</dbReference>
<evidence type="ECO:0000313" key="2">
    <source>
        <dbReference type="Proteomes" id="UP000274346"/>
    </source>
</evidence>